<dbReference type="GO" id="GO:0071949">
    <property type="term" value="F:FAD binding"/>
    <property type="evidence" value="ECO:0007669"/>
    <property type="project" value="InterPro"/>
</dbReference>
<proteinExistence type="predicted"/>
<dbReference type="AlphaFoldDB" id="Q5AWS9"/>
<dbReference type="PANTHER" id="PTHR43004">
    <property type="entry name" value="TRK SYSTEM POTASSIUM UPTAKE PROTEIN"/>
    <property type="match status" value="1"/>
</dbReference>
<accession>C8VCV9</accession>
<dbReference type="RefSeq" id="XP_680520.1">
    <property type="nucleotide sequence ID" value="XM_675428.1"/>
</dbReference>
<evidence type="ECO:0000256" key="2">
    <source>
        <dbReference type="ARBA" id="ARBA00022827"/>
    </source>
</evidence>
<dbReference type="EMBL" id="BN001304">
    <property type="protein sequence ID" value="CBF78765.1"/>
    <property type="molecule type" value="Genomic_DNA"/>
</dbReference>
<dbReference type="Proteomes" id="UP000000560">
    <property type="component" value="Chromosome IV"/>
</dbReference>
<evidence type="ECO:0000313" key="5">
    <source>
        <dbReference type="EMBL" id="CBF78765.1"/>
    </source>
</evidence>
<keyword evidence="6" id="KW-1185">Reference proteome</keyword>
<sequence>MDLTNSRSMELLRTLGLVNACRAIPGSIAEDVSFECVFVTSLHPENGRELGRWSVPCVAEQTSESKGTNDGSFPAEPGQRCSQILVEKWMRGLVLDCKNVEFRGNWRYVGHAEEEDRVRVRAVDLHGNEHTFVGRFLVGCDGRKSAVRKAAGIEMIGAKVPAHFHLVHFRSRALSSILDRSKSRFWHAFPAGSGFLIDQDGKDTFTAHCPLTEYEARVSSADDRVFPSNLDPKTTIWRVLGGYGVTGECWELPIDEILVDSIWQPSLRIAAAYSTPSFLVFLAGDSAHLSPPHGGYGLNSGIVDAVSLAWRLAAVIKGYGGSYLLSSYSLERRPMMMRALCRSYRHLLEHVKLGSLYEEFGDVIEAEGDEGENVRMYLGRWIAESGPDILDRGVELDLRYEGSPCIWTEPQSEGEEDDAWDVHRYRPSTRPGRRAPHVFLKDGKTSTYDFLGTEWTLMQFITHESESETSKAETLLRTAKQRGFPLQHVLLCGEEQVRRIWRRDLVLVRPDTHVAWRGKGRLAVAEAEMVLDVVLGKSVRPEYTPPTNTEETLFLKTVDQLVSMGKSTGERAGPRDVKARL</sequence>
<dbReference type="HOGENOM" id="CLU_009665_14_2_1"/>
<organism evidence="5 6">
    <name type="scientific">Emericella nidulans (strain FGSC A4 / ATCC 38163 / CBS 112.46 / NRRL 194 / M139)</name>
    <name type="common">Aspergillus nidulans</name>
    <dbReference type="NCBI Taxonomy" id="227321"/>
    <lineage>
        <taxon>Eukaryota</taxon>
        <taxon>Fungi</taxon>
        <taxon>Dikarya</taxon>
        <taxon>Ascomycota</taxon>
        <taxon>Pezizomycotina</taxon>
        <taxon>Eurotiomycetes</taxon>
        <taxon>Eurotiomycetidae</taxon>
        <taxon>Eurotiales</taxon>
        <taxon>Aspergillaceae</taxon>
        <taxon>Aspergillus</taxon>
        <taxon>Aspergillus subgen. Nidulantes</taxon>
    </lineage>
</organism>
<dbReference type="InterPro" id="IPR036188">
    <property type="entry name" value="FAD/NAD-bd_sf"/>
</dbReference>
<dbReference type="InParanoid" id="Q5AWS9"/>
<dbReference type="Pfam" id="PF01494">
    <property type="entry name" value="FAD_binding_3"/>
    <property type="match status" value="1"/>
</dbReference>
<evidence type="ECO:0000313" key="6">
    <source>
        <dbReference type="Proteomes" id="UP000000560"/>
    </source>
</evidence>
<dbReference type="PRINTS" id="PR00420">
    <property type="entry name" value="RNGMNOXGNASE"/>
</dbReference>
<dbReference type="InterPro" id="IPR002938">
    <property type="entry name" value="FAD-bd"/>
</dbReference>
<evidence type="ECO:0000259" key="4">
    <source>
        <dbReference type="Pfam" id="PF01494"/>
    </source>
</evidence>
<name>Q5AWS9_EMENI</name>
<feature type="domain" description="FAD-binding" evidence="4">
    <location>
        <begin position="3"/>
        <end position="342"/>
    </location>
</feature>
<dbReference type="Gene3D" id="3.40.30.120">
    <property type="match status" value="1"/>
</dbReference>
<dbReference type="InterPro" id="IPR050641">
    <property type="entry name" value="RIFMO-like"/>
</dbReference>
<dbReference type="OrthoDB" id="2096480at2759"/>
<protein>
    <recommendedName>
        <fullName evidence="4">FAD-binding domain-containing protein</fullName>
    </recommendedName>
</protein>
<reference evidence="6" key="2">
    <citation type="journal article" date="2009" name="Fungal Genet. Biol.">
        <title>The 2008 update of the Aspergillus nidulans genome annotation: a community effort.</title>
        <authorList>
            <person name="Wortman J.R."/>
            <person name="Gilsenan J.M."/>
            <person name="Joardar V."/>
            <person name="Deegan J."/>
            <person name="Clutterbuck J."/>
            <person name="Andersen M.R."/>
            <person name="Archer D."/>
            <person name="Bencina M."/>
            <person name="Braus G."/>
            <person name="Coutinho P."/>
            <person name="von Dohren H."/>
            <person name="Doonan J."/>
            <person name="Driessen A.J."/>
            <person name="Durek P."/>
            <person name="Espeso E."/>
            <person name="Fekete E."/>
            <person name="Flipphi M."/>
            <person name="Estrada C.G."/>
            <person name="Geysens S."/>
            <person name="Goldman G."/>
            <person name="de Groot P.W."/>
            <person name="Hansen K."/>
            <person name="Harris S.D."/>
            <person name="Heinekamp T."/>
            <person name="Helmstaedt K."/>
            <person name="Henrissat B."/>
            <person name="Hofmann G."/>
            <person name="Homan T."/>
            <person name="Horio T."/>
            <person name="Horiuchi H."/>
            <person name="James S."/>
            <person name="Jones M."/>
            <person name="Karaffa L."/>
            <person name="Karanyi Z."/>
            <person name="Kato M."/>
            <person name="Keller N."/>
            <person name="Kelly D.E."/>
            <person name="Kiel J.A."/>
            <person name="Kim J.M."/>
            <person name="van der Klei I.J."/>
            <person name="Klis F.M."/>
            <person name="Kovalchuk A."/>
            <person name="Krasevec N."/>
            <person name="Kubicek C.P."/>
            <person name="Liu B."/>
            <person name="Maccabe A."/>
            <person name="Meyer V."/>
            <person name="Mirabito P."/>
            <person name="Miskei M."/>
            <person name="Mos M."/>
            <person name="Mullins J."/>
            <person name="Nelson D.R."/>
            <person name="Nielsen J."/>
            <person name="Oakley B.R."/>
            <person name="Osmani S.A."/>
            <person name="Pakula T."/>
            <person name="Paszewski A."/>
            <person name="Paulsen I."/>
            <person name="Pilsyk S."/>
            <person name="Pocsi I."/>
            <person name="Punt P.J."/>
            <person name="Ram A.F."/>
            <person name="Ren Q."/>
            <person name="Robellet X."/>
            <person name="Robson G."/>
            <person name="Seiboth B."/>
            <person name="van Solingen P."/>
            <person name="Specht T."/>
            <person name="Sun J."/>
            <person name="Taheri-Talesh N."/>
            <person name="Takeshita N."/>
            <person name="Ussery D."/>
            <person name="vanKuyk P.A."/>
            <person name="Visser H."/>
            <person name="van de Vondervoort P.J."/>
            <person name="de Vries R.P."/>
            <person name="Walton J."/>
            <person name="Xiang X."/>
            <person name="Xiong Y."/>
            <person name="Zeng A.P."/>
            <person name="Brandt B.W."/>
            <person name="Cornell M.J."/>
            <person name="van den Hondel C.A."/>
            <person name="Visser J."/>
            <person name="Oliver S.G."/>
            <person name="Turner G."/>
        </authorList>
    </citation>
    <scope>GENOME REANNOTATION</scope>
    <source>
        <strain evidence="6">FGSC A4 / ATCC 38163 / CBS 112.46 / NRRL 194 / M139</strain>
    </source>
</reference>
<dbReference type="GO" id="GO:0016709">
    <property type="term" value="F:oxidoreductase activity, acting on paired donors, with incorporation or reduction of molecular oxygen, NAD(P)H as one donor, and incorporation of one atom of oxygen"/>
    <property type="evidence" value="ECO:0007669"/>
    <property type="project" value="UniProtKB-ARBA"/>
</dbReference>
<keyword evidence="3" id="KW-0560">Oxidoreductase</keyword>
<dbReference type="OMA" id="RFWHAFP"/>
<accession>Q5AWS9</accession>
<dbReference type="GO" id="GO:0016491">
    <property type="term" value="F:oxidoreductase activity"/>
    <property type="evidence" value="ECO:0000318"/>
    <property type="project" value="GO_Central"/>
</dbReference>
<dbReference type="PANTHER" id="PTHR43004:SF21">
    <property type="entry name" value="FAD-BINDING DOMAIN-CONTAINING PROTEIN-RELATED"/>
    <property type="match status" value="1"/>
</dbReference>
<dbReference type="SUPFAM" id="SSF51905">
    <property type="entry name" value="FAD/NAD(P)-binding domain"/>
    <property type="match status" value="1"/>
</dbReference>
<evidence type="ECO:0000256" key="1">
    <source>
        <dbReference type="ARBA" id="ARBA00022630"/>
    </source>
</evidence>
<evidence type="ECO:0000256" key="3">
    <source>
        <dbReference type="ARBA" id="ARBA00023002"/>
    </source>
</evidence>
<dbReference type="Gene3D" id="3.50.50.60">
    <property type="entry name" value="FAD/NAD(P)-binding domain"/>
    <property type="match status" value="1"/>
</dbReference>
<keyword evidence="1" id="KW-0285">Flavoprotein</keyword>
<dbReference type="GeneID" id="2870139"/>
<keyword evidence="2" id="KW-0274">FAD</keyword>
<dbReference type="KEGG" id="ani:ANIA_07251"/>
<dbReference type="Pfam" id="PF21274">
    <property type="entry name" value="Rng_hyd_C"/>
    <property type="match status" value="1"/>
</dbReference>
<reference evidence="6" key="1">
    <citation type="journal article" date="2005" name="Nature">
        <title>Sequencing of Aspergillus nidulans and comparative analysis with A. fumigatus and A. oryzae.</title>
        <authorList>
            <person name="Galagan J.E."/>
            <person name="Calvo S.E."/>
            <person name="Cuomo C."/>
            <person name="Ma L.J."/>
            <person name="Wortman J.R."/>
            <person name="Batzoglou S."/>
            <person name="Lee S.I."/>
            <person name="Basturkmen M."/>
            <person name="Spevak C.C."/>
            <person name="Clutterbuck J."/>
            <person name="Kapitonov V."/>
            <person name="Jurka J."/>
            <person name="Scazzocchio C."/>
            <person name="Farman M."/>
            <person name="Butler J."/>
            <person name="Purcell S."/>
            <person name="Harris S."/>
            <person name="Braus G.H."/>
            <person name="Draht O."/>
            <person name="Busch S."/>
            <person name="D'Enfert C."/>
            <person name="Bouchier C."/>
            <person name="Goldman G.H."/>
            <person name="Bell-Pedersen D."/>
            <person name="Griffiths-Jones S."/>
            <person name="Doonan J.H."/>
            <person name="Yu J."/>
            <person name="Vienken K."/>
            <person name="Pain A."/>
            <person name="Freitag M."/>
            <person name="Selker E.U."/>
            <person name="Archer D.B."/>
            <person name="Penalva M.A."/>
            <person name="Oakley B.R."/>
            <person name="Momany M."/>
            <person name="Tanaka T."/>
            <person name="Kumagai T."/>
            <person name="Asai K."/>
            <person name="Machida M."/>
            <person name="Nierman W.C."/>
            <person name="Denning D.W."/>
            <person name="Caddick M."/>
            <person name="Hynes M."/>
            <person name="Paoletti M."/>
            <person name="Fischer R."/>
            <person name="Miller B."/>
            <person name="Dyer P."/>
            <person name="Sachs M.S."/>
            <person name="Osmani S.A."/>
            <person name="Birren B.W."/>
        </authorList>
    </citation>
    <scope>NUCLEOTIDE SEQUENCE [LARGE SCALE GENOMIC DNA]</scope>
    <source>
        <strain evidence="6">FGSC A4 / ATCC 38163 / CBS 112.46 / NRRL 194 / M139</strain>
    </source>
</reference>
<dbReference type="eggNOG" id="KOG3855">
    <property type="taxonomic scope" value="Eukaryota"/>
</dbReference>
<gene>
    <name evidence="5" type="ORF">ANIA_07251</name>
</gene>
<dbReference type="Gene3D" id="3.30.9.10">
    <property type="entry name" value="D-Amino Acid Oxidase, subunit A, domain 2"/>
    <property type="match status" value="1"/>
</dbReference>